<dbReference type="PANTHER" id="PTHR47515:SF1">
    <property type="entry name" value="BLR2054 PROTEIN"/>
    <property type="match status" value="1"/>
</dbReference>
<dbReference type="InterPro" id="IPR036397">
    <property type="entry name" value="RNaseH_sf"/>
</dbReference>
<sequence length="152" mass="17315">MREIVGQRRRFGYRRIGLMLDRVGIMMNHKKLRRIYGEEGLSVKRRRGRKRALGTRAPMLEPSRPSVRWSLDFVSDSFGDGRGFKILAVIDDFTRECLALVADTSLSGARVARELDRIIRLYGKPQIIVSKRAASAHWSGLLINIVCSPSFL</sequence>
<dbReference type="Pfam" id="PF00665">
    <property type="entry name" value="rve"/>
    <property type="match status" value="1"/>
</dbReference>
<dbReference type="Proteomes" id="UP001161064">
    <property type="component" value="Unassembled WGS sequence"/>
</dbReference>
<evidence type="ECO:0000259" key="1">
    <source>
        <dbReference type="PROSITE" id="PS50994"/>
    </source>
</evidence>
<evidence type="ECO:0000313" key="2">
    <source>
        <dbReference type="EMBL" id="GIU65915.1"/>
    </source>
</evidence>
<comment type="caution">
    <text evidence="2">The sequence shown here is derived from an EMBL/GenBank/DDBJ whole genome shotgun (WGS) entry which is preliminary data.</text>
</comment>
<dbReference type="EMBL" id="BPFZ01000001">
    <property type="protein sequence ID" value="GIU65915.1"/>
    <property type="molecule type" value="Genomic_DNA"/>
</dbReference>
<organism evidence="2 3">
    <name type="scientific">Candidatus Phycosocius spiralis</name>
    <dbReference type="NCBI Taxonomy" id="2815099"/>
    <lineage>
        <taxon>Bacteria</taxon>
        <taxon>Pseudomonadati</taxon>
        <taxon>Pseudomonadota</taxon>
        <taxon>Alphaproteobacteria</taxon>
        <taxon>Caulobacterales</taxon>
        <taxon>Caulobacterales incertae sedis</taxon>
        <taxon>Candidatus Phycosocius</taxon>
    </lineage>
</organism>
<dbReference type="InterPro" id="IPR001584">
    <property type="entry name" value="Integrase_cat-core"/>
</dbReference>
<evidence type="ECO:0000313" key="3">
    <source>
        <dbReference type="Proteomes" id="UP001161064"/>
    </source>
</evidence>
<dbReference type="SUPFAM" id="SSF53098">
    <property type="entry name" value="Ribonuclease H-like"/>
    <property type="match status" value="1"/>
</dbReference>
<gene>
    <name evidence="2" type="ORF">PsB1_0069</name>
</gene>
<reference evidence="2" key="2">
    <citation type="journal article" date="2023" name="ISME Commun">
        <title>Characterization of a bloom-associated alphaproteobacterial lineage, 'Candidatus Phycosocius': insights into freshwater algal-bacterial interactions.</title>
        <authorList>
            <person name="Tanabe Y."/>
            <person name="Yamaguchi H."/>
            <person name="Yoshida M."/>
            <person name="Kai A."/>
            <person name="Okazaki Y."/>
        </authorList>
    </citation>
    <scope>NUCLEOTIDE SEQUENCE</scope>
    <source>
        <strain evidence="2">BOTRYCO-1</strain>
    </source>
</reference>
<accession>A0ABQ4PSI3</accession>
<keyword evidence="3" id="KW-1185">Reference proteome</keyword>
<dbReference type="PANTHER" id="PTHR47515">
    <property type="entry name" value="LOW CALCIUM RESPONSE LOCUS PROTEIN T"/>
    <property type="match status" value="1"/>
</dbReference>
<feature type="domain" description="Integrase catalytic" evidence="1">
    <location>
        <begin position="61"/>
        <end position="152"/>
    </location>
</feature>
<proteinExistence type="predicted"/>
<reference evidence="2" key="1">
    <citation type="submission" date="2021-05" db="EMBL/GenBank/DDBJ databases">
        <authorList>
            <person name="Tanabe Y."/>
        </authorList>
    </citation>
    <scope>NUCLEOTIDE SEQUENCE</scope>
    <source>
        <strain evidence="2">BOTRYCO-1</strain>
    </source>
</reference>
<name>A0ABQ4PSI3_9PROT</name>
<dbReference type="PROSITE" id="PS50994">
    <property type="entry name" value="INTEGRASE"/>
    <property type="match status" value="1"/>
</dbReference>
<dbReference type="Gene3D" id="3.30.420.10">
    <property type="entry name" value="Ribonuclease H-like superfamily/Ribonuclease H"/>
    <property type="match status" value="1"/>
</dbReference>
<dbReference type="InterPro" id="IPR012337">
    <property type="entry name" value="RNaseH-like_sf"/>
</dbReference>
<protein>
    <recommendedName>
        <fullName evidence="1">Integrase catalytic domain-containing protein</fullName>
    </recommendedName>
</protein>